<protein>
    <submittedName>
        <fullName evidence="1">Uncharacterized protein</fullName>
    </submittedName>
</protein>
<accession>A0A834M349</accession>
<gene>
    <name evidence="1" type="ORF">GWI33_016661</name>
</gene>
<evidence type="ECO:0000313" key="1">
    <source>
        <dbReference type="EMBL" id="KAF7270371.1"/>
    </source>
</evidence>
<dbReference type="Gene3D" id="3.60.10.10">
    <property type="entry name" value="Endonuclease/exonuclease/phosphatase"/>
    <property type="match status" value="1"/>
</dbReference>
<sequence length="113" mass="12763">MTASKALKIISWSANSIRDKNMELELFLVLFSSDIDIAPTQETFLKSSRRFFLLDYTVHRNDFVPTCGSETAILAKKAIKRNLLLSIVLSPNIESTSIRVKTHDGLIDHPFLP</sequence>
<name>A0A834M349_RHYFE</name>
<dbReference type="Proteomes" id="UP000625711">
    <property type="component" value="Unassembled WGS sequence"/>
</dbReference>
<keyword evidence="2" id="KW-1185">Reference proteome</keyword>
<proteinExistence type="predicted"/>
<dbReference type="OrthoDB" id="7474049at2759"/>
<dbReference type="SUPFAM" id="SSF56219">
    <property type="entry name" value="DNase I-like"/>
    <property type="match status" value="1"/>
</dbReference>
<dbReference type="InterPro" id="IPR036691">
    <property type="entry name" value="Endo/exonu/phosph_ase_sf"/>
</dbReference>
<organism evidence="1 2">
    <name type="scientific">Rhynchophorus ferrugineus</name>
    <name type="common">Red palm weevil</name>
    <name type="synonym">Curculio ferrugineus</name>
    <dbReference type="NCBI Taxonomy" id="354439"/>
    <lineage>
        <taxon>Eukaryota</taxon>
        <taxon>Metazoa</taxon>
        <taxon>Ecdysozoa</taxon>
        <taxon>Arthropoda</taxon>
        <taxon>Hexapoda</taxon>
        <taxon>Insecta</taxon>
        <taxon>Pterygota</taxon>
        <taxon>Neoptera</taxon>
        <taxon>Endopterygota</taxon>
        <taxon>Coleoptera</taxon>
        <taxon>Polyphaga</taxon>
        <taxon>Cucujiformia</taxon>
        <taxon>Curculionidae</taxon>
        <taxon>Dryophthorinae</taxon>
        <taxon>Rhynchophorus</taxon>
    </lineage>
</organism>
<evidence type="ECO:0000313" key="2">
    <source>
        <dbReference type="Proteomes" id="UP000625711"/>
    </source>
</evidence>
<comment type="caution">
    <text evidence="1">The sequence shown here is derived from an EMBL/GenBank/DDBJ whole genome shotgun (WGS) entry which is preliminary data.</text>
</comment>
<reference evidence="1" key="1">
    <citation type="submission" date="2020-08" db="EMBL/GenBank/DDBJ databases">
        <title>Genome sequencing and assembly of the red palm weevil Rhynchophorus ferrugineus.</title>
        <authorList>
            <person name="Dias G.B."/>
            <person name="Bergman C.M."/>
            <person name="Manee M."/>
        </authorList>
    </citation>
    <scope>NUCLEOTIDE SEQUENCE</scope>
    <source>
        <strain evidence="1">AA-2017</strain>
        <tissue evidence="1">Whole larva</tissue>
    </source>
</reference>
<dbReference type="EMBL" id="JAACXV010014109">
    <property type="protein sequence ID" value="KAF7270371.1"/>
    <property type="molecule type" value="Genomic_DNA"/>
</dbReference>
<dbReference type="AlphaFoldDB" id="A0A834M349"/>